<organism evidence="17 18">
    <name type="scientific">Zafaria cholistanensis</name>
    <dbReference type="NCBI Taxonomy" id="1682741"/>
    <lineage>
        <taxon>Bacteria</taxon>
        <taxon>Bacillati</taxon>
        <taxon>Actinomycetota</taxon>
        <taxon>Actinomycetes</taxon>
        <taxon>Micrococcales</taxon>
        <taxon>Micrococcaceae</taxon>
        <taxon>Zafaria</taxon>
    </lineage>
</organism>
<dbReference type="InterPro" id="IPR040982">
    <property type="entry name" value="DNA_pol3_finger"/>
</dbReference>
<comment type="subcellular location">
    <subcellularLocation>
        <location evidence="1">Cytoplasm</location>
    </subcellularLocation>
</comment>
<dbReference type="RefSeq" id="WP_149955850.1">
    <property type="nucleotide sequence ID" value="NZ_BKDJ01000002.1"/>
</dbReference>
<keyword evidence="9" id="KW-0548">Nucleotidyltransferase</keyword>
<feature type="compositionally biased region" description="Pro residues" evidence="15">
    <location>
        <begin position="1222"/>
        <end position="1241"/>
    </location>
</feature>
<dbReference type="Proteomes" id="UP000325307">
    <property type="component" value="Unassembled WGS sequence"/>
</dbReference>
<dbReference type="EC" id="2.7.7.7" evidence="4"/>
<feature type="compositionally biased region" description="Low complexity" evidence="15">
    <location>
        <begin position="911"/>
        <end position="923"/>
    </location>
</feature>
<dbReference type="AlphaFoldDB" id="A0A5A7NMT2"/>
<comment type="catalytic activity">
    <reaction evidence="14">
        <text>DNA(n) + a 2'-deoxyribonucleoside 5'-triphosphate = DNA(n+1) + diphosphate</text>
        <dbReference type="Rhea" id="RHEA:22508"/>
        <dbReference type="Rhea" id="RHEA-COMP:17339"/>
        <dbReference type="Rhea" id="RHEA-COMP:17340"/>
        <dbReference type="ChEBI" id="CHEBI:33019"/>
        <dbReference type="ChEBI" id="CHEBI:61560"/>
        <dbReference type="ChEBI" id="CHEBI:173112"/>
        <dbReference type="EC" id="2.7.7.7"/>
    </reaction>
</comment>
<gene>
    <name evidence="17" type="ORF">NCCP1664_07120</name>
</gene>
<feature type="compositionally biased region" description="Basic and acidic residues" evidence="15">
    <location>
        <begin position="925"/>
        <end position="937"/>
    </location>
</feature>
<dbReference type="CDD" id="cd04485">
    <property type="entry name" value="DnaE_OBF"/>
    <property type="match status" value="1"/>
</dbReference>
<dbReference type="InterPro" id="IPR011708">
    <property type="entry name" value="DNA_pol3_alpha_NTPase_dom"/>
</dbReference>
<comment type="similarity">
    <text evidence="3">Belongs to the DNA polymerase type-C family. DnaE subfamily.</text>
</comment>
<evidence type="ECO:0000313" key="18">
    <source>
        <dbReference type="Proteomes" id="UP000325307"/>
    </source>
</evidence>
<dbReference type="GO" id="GO:0005737">
    <property type="term" value="C:cytoplasm"/>
    <property type="evidence" value="ECO:0007669"/>
    <property type="project" value="UniProtKB-SubCell"/>
</dbReference>
<dbReference type="InterPro" id="IPR004013">
    <property type="entry name" value="PHP_dom"/>
</dbReference>
<dbReference type="Pfam" id="PF07733">
    <property type="entry name" value="DNA_pol3_alpha"/>
    <property type="match status" value="1"/>
</dbReference>
<evidence type="ECO:0000256" key="13">
    <source>
        <dbReference type="ARBA" id="ARBA00023204"/>
    </source>
</evidence>
<keyword evidence="12 17" id="KW-0239">DNA-directed DNA polymerase</keyword>
<dbReference type="InterPro" id="IPR029460">
    <property type="entry name" value="DNAPol_HHH"/>
</dbReference>
<dbReference type="InterPro" id="IPR004805">
    <property type="entry name" value="DnaE2/DnaE/PolC"/>
</dbReference>
<evidence type="ECO:0000313" key="17">
    <source>
        <dbReference type="EMBL" id="GER22215.1"/>
    </source>
</evidence>
<proteinExistence type="inferred from homology"/>
<protein>
    <recommendedName>
        <fullName evidence="6">DNA polymerase III subunit alpha</fullName>
        <ecNumber evidence="4">2.7.7.7</ecNumber>
    </recommendedName>
    <alternativeName>
        <fullName evidence="5">Error-prone DNA polymerase</fullName>
    </alternativeName>
</protein>
<evidence type="ECO:0000256" key="15">
    <source>
        <dbReference type="SAM" id="MobiDB-lite"/>
    </source>
</evidence>
<keyword evidence="11" id="KW-0227">DNA damage</keyword>
<keyword evidence="7" id="KW-0963">Cytoplasm</keyword>
<name>A0A5A7NMT2_9MICC</name>
<dbReference type="SUPFAM" id="SSF89550">
    <property type="entry name" value="PHP domain-like"/>
    <property type="match status" value="1"/>
</dbReference>
<evidence type="ECO:0000256" key="4">
    <source>
        <dbReference type="ARBA" id="ARBA00012417"/>
    </source>
</evidence>
<evidence type="ECO:0000256" key="9">
    <source>
        <dbReference type="ARBA" id="ARBA00022695"/>
    </source>
</evidence>
<reference evidence="17 18" key="1">
    <citation type="submission" date="2019-09" db="EMBL/GenBank/DDBJ databases">
        <title>Arthrobacter zafarii sp. nov., a moderately thermotolerant and halotolerant actinobacterium isolated from Cholistan desert soil of Pakistan.</title>
        <authorList>
            <person name="Amin A."/>
            <person name="Ahmed I."/>
            <person name="Khalid N."/>
            <person name="Schumann P."/>
            <person name="Busse H.J."/>
            <person name="Khan I.U."/>
            <person name="Li S."/>
            <person name="Li W.J."/>
        </authorList>
    </citation>
    <scope>NUCLEOTIDE SEQUENCE [LARGE SCALE GENOMIC DNA]</scope>
    <source>
        <strain evidence="17 18">NCCP-1664</strain>
    </source>
</reference>
<dbReference type="SMART" id="SM00481">
    <property type="entry name" value="POLIIIAc"/>
    <property type="match status" value="1"/>
</dbReference>
<evidence type="ECO:0000256" key="3">
    <source>
        <dbReference type="ARBA" id="ARBA00009496"/>
    </source>
</evidence>
<dbReference type="Gene3D" id="1.10.10.1600">
    <property type="entry name" value="Bacterial DNA polymerase III alpha subunit, thumb domain"/>
    <property type="match status" value="1"/>
</dbReference>
<sequence length="1241" mass="132973">MSFIHLNVASAFSAHYGVSWPKELVRRAAADGADALALTDRDGLYGAVKHLKACRDHGIDPILGVDLAVLGPARPGPSPRAGAEAGRLRTEGRVLVVARGHCAGAGYRALCRLVSAAHAHTVHAPAARAGGASAPGTLAVQGPRPSRHPGVTGADLAAHALPGLPGHATAPVLTVLLGPASDVGLAAARRDYARARAALSRWLELLGPAALRVELTTHLSRPGERLSTAHALRMLRTAESLHVPAILTNAVRYADPDGAATADVLDAARSLTSLEALADLQPNGQGWLKSTAQMEALAREIARDAANPRLAATLLRNTAGLADWARLDPAADTGWGSPKTPEAHVIGITGDPNTELAARCEAGITRLLPHQARDRTLRDRLALELDTIADLGFAPYFLTVAEVSTMITALGVRNAARGSGASSLVNHLLGISHVNPLAHGLVFERFLSRERTTLPDIDIDVESAQRHRVYRKIFERFGPDRTTLMSMQNGYRARGAVRDAGAALGMDTGDIDAIAKQLWRFPASSFRAALAEKPELRPLAQRLAATTDPHTRPGTPRQLDLLVDLTERLDRLPRHISMHPCGVILADKTLLDRTPVQPSGLGLPMSQYDKHDMDPMGLIKLDILGVRMQSAISHALAEVARIHGDGHTVASAGHHPLPADGTLPPYLAPNGTINLDKIPLDDEPTFELIRSTHTLGCFQIESPGQRELIGKLAPRTFNDLIIDISLFRPGPMKSNMVKPYLEHRHGFAPETYPHPDLRPALAETHGVTVFHEQVLRTLHTMTGCGLAKADVYRRLLGNPSAESRVEELFRTRARERGYPPRVIDQVWETLQAFGSFGFCKAHAAAFAVPTYQSAWLKAHHPEAFLAGLWEHDPGMYPKRLLVAEARRLGIPILPLDINRSHAAHRLEHAPAEGPGTGTTTGTAEGRGEGRAEGRAEGRTATGGTGPHLPQRPPTPRLGIRLGLAAVSGLSSTEIRRTIAGQPYGSLPDVRDRSGLTRTSLRHLAALGAFDELQHAATGTPGTGSHQGPTTLPPRPNRADLLKHLAAIPPRNLPAKYRPLPGQLPLPFHDAGIGDLELSTIHSTEPAPTPGEIVRTELDLTAMDTTAHLMDSHAPLLRQLGTTPAARLLDLRNGTEVLVAGIRIATQTPPMRGGRRVVFISLDDGTGCIDCAFFHEAQETAGPLLFGTRMLLIRGTTRRTGPRGISLQALHAWDLQDTASLPLPHPPATHPPRSPSPEGPRT</sequence>
<dbReference type="Pfam" id="PF17657">
    <property type="entry name" value="DNA_pol3_finger"/>
    <property type="match status" value="1"/>
</dbReference>
<keyword evidence="18" id="KW-1185">Reference proteome</keyword>
<dbReference type="InterPro" id="IPR004365">
    <property type="entry name" value="NA-bd_OB_tRNA"/>
</dbReference>
<dbReference type="GO" id="GO:0003676">
    <property type="term" value="F:nucleic acid binding"/>
    <property type="evidence" value="ECO:0007669"/>
    <property type="project" value="InterPro"/>
</dbReference>
<feature type="domain" description="Polymerase/histidinol phosphatase N-terminal" evidence="16">
    <location>
        <begin position="4"/>
        <end position="71"/>
    </location>
</feature>
<dbReference type="EMBL" id="BKDJ01000002">
    <property type="protein sequence ID" value="GER22215.1"/>
    <property type="molecule type" value="Genomic_DNA"/>
</dbReference>
<evidence type="ECO:0000256" key="1">
    <source>
        <dbReference type="ARBA" id="ARBA00004496"/>
    </source>
</evidence>
<dbReference type="PANTHER" id="PTHR32294:SF4">
    <property type="entry name" value="ERROR-PRONE DNA POLYMERASE"/>
    <property type="match status" value="1"/>
</dbReference>
<keyword evidence="10" id="KW-0235">DNA replication</keyword>
<dbReference type="OrthoDB" id="9803237at2"/>
<evidence type="ECO:0000256" key="5">
    <source>
        <dbReference type="ARBA" id="ARBA00017273"/>
    </source>
</evidence>
<evidence type="ECO:0000256" key="8">
    <source>
        <dbReference type="ARBA" id="ARBA00022679"/>
    </source>
</evidence>
<feature type="region of interest" description="Disordered" evidence="15">
    <location>
        <begin position="1217"/>
        <end position="1241"/>
    </location>
</feature>
<dbReference type="CDD" id="cd07431">
    <property type="entry name" value="PHP_PolIIIA"/>
    <property type="match status" value="1"/>
</dbReference>
<comment type="similarity">
    <text evidence="2">Belongs to the DNA polymerase type-C family. DnaE2 subfamily.</text>
</comment>
<evidence type="ECO:0000256" key="14">
    <source>
        <dbReference type="ARBA" id="ARBA00049244"/>
    </source>
</evidence>
<evidence type="ECO:0000259" key="16">
    <source>
        <dbReference type="SMART" id="SM00481"/>
    </source>
</evidence>
<dbReference type="GO" id="GO:0006260">
    <property type="term" value="P:DNA replication"/>
    <property type="evidence" value="ECO:0007669"/>
    <property type="project" value="UniProtKB-KW"/>
</dbReference>
<evidence type="ECO:0000256" key="12">
    <source>
        <dbReference type="ARBA" id="ARBA00022932"/>
    </source>
</evidence>
<dbReference type="Pfam" id="PF02811">
    <property type="entry name" value="PHP"/>
    <property type="match status" value="1"/>
</dbReference>
<comment type="caution">
    <text evidence="17">The sequence shown here is derived from an EMBL/GenBank/DDBJ whole genome shotgun (WGS) entry which is preliminary data.</text>
</comment>
<dbReference type="InterPro" id="IPR003141">
    <property type="entry name" value="Pol/His_phosphatase_N"/>
</dbReference>
<evidence type="ECO:0000256" key="2">
    <source>
        <dbReference type="ARBA" id="ARBA00007391"/>
    </source>
</evidence>
<dbReference type="Gene3D" id="3.20.20.140">
    <property type="entry name" value="Metal-dependent hydrolases"/>
    <property type="match status" value="1"/>
</dbReference>
<evidence type="ECO:0000256" key="7">
    <source>
        <dbReference type="ARBA" id="ARBA00022490"/>
    </source>
</evidence>
<accession>A0A5A7NMT2</accession>
<dbReference type="InterPro" id="IPR016195">
    <property type="entry name" value="Pol/histidinol_Pase-like"/>
</dbReference>
<evidence type="ECO:0000256" key="6">
    <source>
        <dbReference type="ARBA" id="ARBA00019114"/>
    </source>
</evidence>
<dbReference type="GO" id="GO:0006281">
    <property type="term" value="P:DNA repair"/>
    <property type="evidence" value="ECO:0007669"/>
    <property type="project" value="UniProtKB-KW"/>
</dbReference>
<dbReference type="GO" id="GO:0008408">
    <property type="term" value="F:3'-5' exonuclease activity"/>
    <property type="evidence" value="ECO:0007669"/>
    <property type="project" value="InterPro"/>
</dbReference>
<dbReference type="InterPro" id="IPR041931">
    <property type="entry name" value="DNA_pol3_alpha_thumb_dom"/>
</dbReference>
<dbReference type="Pfam" id="PF01336">
    <property type="entry name" value="tRNA_anti-codon"/>
    <property type="match status" value="1"/>
</dbReference>
<dbReference type="PANTHER" id="PTHR32294">
    <property type="entry name" value="DNA POLYMERASE III SUBUNIT ALPHA"/>
    <property type="match status" value="1"/>
</dbReference>
<keyword evidence="13" id="KW-0234">DNA repair</keyword>
<keyword evidence="8" id="KW-0808">Transferase</keyword>
<dbReference type="GO" id="GO:0003887">
    <property type="term" value="F:DNA-directed DNA polymerase activity"/>
    <property type="evidence" value="ECO:0007669"/>
    <property type="project" value="UniProtKB-KW"/>
</dbReference>
<evidence type="ECO:0000256" key="11">
    <source>
        <dbReference type="ARBA" id="ARBA00022763"/>
    </source>
</evidence>
<evidence type="ECO:0000256" key="10">
    <source>
        <dbReference type="ARBA" id="ARBA00022705"/>
    </source>
</evidence>
<feature type="region of interest" description="Disordered" evidence="15">
    <location>
        <begin position="906"/>
        <end position="957"/>
    </location>
</feature>
<dbReference type="Pfam" id="PF14579">
    <property type="entry name" value="HHH_6"/>
    <property type="match status" value="1"/>
</dbReference>